<dbReference type="Pfam" id="PF14291">
    <property type="entry name" value="DUF4371"/>
    <property type="match status" value="1"/>
</dbReference>
<gene>
    <name evidence="2" type="ORF">MEDL_20589</name>
</gene>
<dbReference type="EMBL" id="CAJPWZ010001045">
    <property type="protein sequence ID" value="CAG2206264.1"/>
    <property type="molecule type" value="Genomic_DNA"/>
</dbReference>
<evidence type="ECO:0000313" key="3">
    <source>
        <dbReference type="Proteomes" id="UP000683360"/>
    </source>
</evidence>
<protein>
    <recommendedName>
        <fullName evidence="1">DUF4371 domain-containing protein</fullName>
    </recommendedName>
</protein>
<feature type="domain" description="DUF4371" evidence="1">
    <location>
        <begin position="29"/>
        <end position="185"/>
    </location>
</feature>
<name>A0A8S3RGX3_MYTED</name>
<dbReference type="PANTHER" id="PTHR45749">
    <property type="match status" value="1"/>
</dbReference>
<keyword evidence="3" id="KW-1185">Reference proteome</keyword>
<dbReference type="AlphaFoldDB" id="A0A8S3RGX3"/>
<dbReference type="Proteomes" id="UP000683360">
    <property type="component" value="Unassembled WGS sequence"/>
</dbReference>
<sequence>MLSSSKKEQVLRNRHILDKIIRALLLCGKQNIAIRGHTEERSNFMAILREFAEDDPSLKEHIQSTTARYKYTSPDVQNELLIICAKQISDKIVEDCNEAGFFSVLGDECTDKSTKEQMSICLRFIDPGTKDVREDFLCFVEPENTKGETIARCLLGTLEKEGVVIDRMRGQGYDGAANMSGKFRGVQAIVRGTSVYSNIRTLQGPPT</sequence>
<dbReference type="PANTHER" id="PTHR45749:SF21">
    <property type="entry name" value="DUF4371 DOMAIN-CONTAINING PROTEIN"/>
    <property type="match status" value="1"/>
</dbReference>
<organism evidence="2 3">
    <name type="scientific">Mytilus edulis</name>
    <name type="common">Blue mussel</name>
    <dbReference type="NCBI Taxonomy" id="6550"/>
    <lineage>
        <taxon>Eukaryota</taxon>
        <taxon>Metazoa</taxon>
        <taxon>Spiralia</taxon>
        <taxon>Lophotrochozoa</taxon>
        <taxon>Mollusca</taxon>
        <taxon>Bivalvia</taxon>
        <taxon>Autobranchia</taxon>
        <taxon>Pteriomorphia</taxon>
        <taxon>Mytilida</taxon>
        <taxon>Mytiloidea</taxon>
        <taxon>Mytilidae</taxon>
        <taxon>Mytilinae</taxon>
        <taxon>Mytilus</taxon>
    </lineage>
</organism>
<dbReference type="InterPro" id="IPR025398">
    <property type="entry name" value="DUF4371"/>
</dbReference>
<proteinExistence type="predicted"/>
<accession>A0A8S3RGX3</accession>
<evidence type="ECO:0000259" key="1">
    <source>
        <dbReference type="Pfam" id="PF14291"/>
    </source>
</evidence>
<comment type="caution">
    <text evidence="2">The sequence shown here is derived from an EMBL/GenBank/DDBJ whole genome shotgun (WGS) entry which is preliminary data.</text>
</comment>
<evidence type="ECO:0000313" key="2">
    <source>
        <dbReference type="EMBL" id="CAG2206264.1"/>
    </source>
</evidence>
<dbReference type="OrthoDB" id="6116870at2759"/>
<reference evidence="2" key="1">
    <citation type="submission" date="2021-03" db="EMBL/GenBank/DDBJ databases">
        <authorList>
            <person name="Bekaert M."/>
        </authorList>
    </citation>
    <scope>NUCLEOTIDE SEQUENCE</scope>
</reference>